<evidence type="ECO:0000256" key="5">
    <source>
        <dbReference type="ARBA" id="ARBA00022958"/>
    </source>
</evidence>
<evidence type="ECO:0000256" key="2">
    <source>
        <dbReference type="ARBA" id="ARBA00022448"/>
    </source>
</evidence>
<gene>
    <name evidence="14" type="ORF">RIF29_30493</name>
</gene>
<dbReference type="InterPro" id="IPR057291">
    <property type="entry name" value="CHX17_2nd"/>
</dbReference>
<evidence type="ECO:0008006" key="16">
    <source>
        <dbReference type="Google" id="ProtNLM"/>
    </source>
</evidence>
<evidence type="ECO:0000259" key="11">
    <source>
        <dbReference type="Pfam" id="PF00999"/>
    </source>
</evidence>
<feature type="transmembrane region" description="Helical" evidence="10">
    <location>
        <begin position="274"/>
        <end position="303"/>
    </location>
</feature>
<comment type="subcellular location">
    <subcellularLocation>
        <location evidence="1">Membrane</location>
        <topology evidence="1">Multi-pass membrane protein</topology>
    </subcellularLocation>
</comment>
<dbReference type="InterPro" id="IPR006153">
    <property type="entry name" value="Cation/H_exchanger_TM"/>
</dbReference>
<dbReference type="Gene3D" id="1.20.1530.20">
    <property type="match status" value="1"/>
</dbReference>
<evidence type="ECO:0000313" key="15">
    <source>
        <dbReference type="Proteomes" id="UP001372338"/>
    </source>
</evidence>
<keyword evidence="3" id="KW-0633">Potassium transport</keyword>
<evidence type="ECO:0000256" key="1">
    <source>
        <dbReference type="ARBA" id="ARBA00004141"/>
    </source>
</evidence>
<evidence type="ECO:0000259" key="12">
    <source>
        <dbReference type="Pfam" id="PF23256"/>
    </source>
</evidence>
<dbReference type="PANTHER" id="PTHR32468:SF77">
    <property type="entry name" value="CATION_H+ EXCHANGER 3"/>
    <property type="match status" value="1"/>
</dbReference>
<keyword evidence="8 10" id="KW-0472">Membrane</keyword>
<keyword evidence="4 10" id="KW-0812">Transmembrane</keyword>
<keyword evidence="2" id="KW-0813">Transport</keyword>
<feature type="domain" description="Cation/H(+) antiporter central" evidence="12">
    <location>
        <begin position="558"/>
        <end position="635"/>
    </location>
</feature>
<dbReference type="Pfam" id="PF23259">
    <property type="entry name" value="CHX17_C"/>
    <property type="match status" value="1"/>
</dbReference>
<dbReference type="Proteomes" id="UP001372338">
    <property type="component" value="Unassembled WGS sequence"/>
</dbReference>
<feature type="transmembrane region" description="Helical" evidence="10">
    <location>
        <begin position="173"/>
        <end position="193"/>
    </location>
</feature>
<comment type="similarity">
    <text evidence="9">Belongs to the monovalent cation:proton antiporter 2 (CPA2) transporter (TC 2.A.37) family. CHX (TC 2.A.37.4) subfamily.</text>
</comment>
<evidence type="ECO:0000256" key="10">
    <source>
        <dbReference type="SAM" id="Phobius"/>
    </source>
</evidence>
<evidence type="ECO:0000256" key="6">
    <source>
        <dbReference type="ARBA" id="ARBA00022989"/>
    </source>
</evidence>
<accession>A0AAN9HYA3</accession>
<dbReference type="GO" id="GO:0015297">
    <property type="term" value="F:antiporter activity"/>
    <property type="evidence" value="ECO:0007669"/>
    <property type="project" value="InterPro"/>
</dbReference>
<protein>
    <recommendedName>
        <fullName evidence="16">Cation/H+ exchanger domain-containing protein</fullName>
    </recommendedName>
</protein>
<reference evidence="14 15" key="1">
    <citation type="submission" date="2024-01" db="EMBL/GenBank/DDBJ databases">
        <title>The genomes of 5 underutilized Papilionoideae crops provide insights into root nodulation and disease resistanc.</title>
        <authorList>
            <person name="Yuan L."/>
        </authorList>
    </citation>
    <scope>NUCLEOTIDE SEQUENCE [LARGE SCALE GENOMIC DNA]</scope>
    <source>
        <strain evidence="14">ZHUSHIDOU_FW_LH</strain>
        <tissue evidence="14">Leaf</tissue>
    </source>
</reference>
<dbReference type="GO" id="GO:0016020">
    <property type="term" value="C:membrane"/>
    <property type="evidence" value="ECO:0007669"/>
    <property type="project" value="UniProtKB-SubCell"/>
</dbReference>
<sequence length="833" mass="92259">MPDILSQNQLGCYQMNLTNPNDIWRSQSVLQSTISLFGAQVAFILFSSRLLYYILRPFNQPLIVFQIIVGFMMNKETGGKVLPYLDLFPLESLVSGETISYIGLILYVFLIGLDMNIDTILKARKKATSIAVAGVIIPMVIGACLYEILLLISSHPEWGYHHLMPEKKPPTAYLFWSLILSVTGFPILAHILADLKLLYTGLGKVALTVAMIIDFYNWVMFSLLIPFCIHGYDVAIYSVLSNIIFVHICYFGLRPHLAKLIMRKTVKDDWDNIHLFYVVIGAFACALITDILGIHPIVGALVYGIMIPRGKFATLLVNKLEDFAGDYLVPWFFFSCGVRLKFSDVFQDQGWVALVGIVILSCIPKILSTVVTTFFFGMSASDGVTLGLLMNTKGILSLIMLNIGMDKKILSPGSFTILSVANLAMTVMVPLIINAIYKPRKRFAQNKLRTIQNLKVDADLRILACVHNTRHAMGMVNLLEAFNAVKVSQLHAFSLQLIELTGNTTSLLAAHIELPNPNPNHELPGSQALTQTESHLEMENIANVFRSYVEENNDNNKTTVETLVAVSSYSTIHEDIHNLAQEKQATFILLPFHKHSTIEGVMELTNTAYKDINQNVVGDAPCSLAIFVDRGLGSLLKIKLRVVVLFIGGPDDREALAVAWRMSKHKGIQLSMVRIFLSGEANELDPSASFSESRGLLTGNVDNEKQKELDDEYVSSFRLKAVNNEDSISYSEKEVHSGDDITLVLNELDTIGYDLYIVGQGSGQNYIVLSDLLKWTECPELGVIGDIVASNSFASSSSLLVVQQYGFGGTVFGTTTQQHPSEVASKAVFVKVE</sequence>
<name>A0AAN9HYA3_CROPI</name>
<evidence type="ECO:0000256" key="9">
    <source>
        <dbReference type="ARBA" id="ARBA00038341"/>
    </source>
</evidence>
<dbReference type="InterPro" id="IPR038770">
    <property type="entry name" value="Na+/solute_symporter_sf"/>
</dbReference>
<evidence type="ECO:0000256" key="8">
    <source>
        <dbReference type="ARBA" id="ARBA00023136"/>
    </source>
</evidence>
<keyword evidence="5" id="KW-0630">Potassium</keyword>
<dbReference type="AlphaFoldDB" id="A0AAN9HYA3"/>
<evidence type="ECO:0000313" key="14">
    <source>
        <dbReference type="EMBL" id="KAK7256915.1"/>
    </source>
</evidence>
<feature type="transmembrane region" description="Helical" evidence="10">
    <location>
        <begin position="205"/>
        <end position="229"/>
    </location>
</feature>
<feature type="domain" description="Cation/H(+) antiporter C-terminal" evidence="13">
    <location>
        <begin position="640"/>
        <end position="805"/>
    </location>
</feature>
<dbReference type="Pfam" id="PF23256">
    <property type="entry name" value="CHX17_2nd"/>
    <property type="match status" value="1"/>
</dbReference>
<feature type="transmembrane region" description="Helical" evidence="10">
    <location>
        <begin position="34"/>
        <end position="55"/>
    </location>
</feature>
<dbReference type="PANTHER" id="PTHR32468">
    <property type="entry name" value="CATION/H + ANTIPORTER"/>
    <property type="match status" value="1"/>
</dbReference>
<dbReference type="InterPro" id="IPR057290">
    <property type="entry name" value="CHX17_C"/>
</dbReference>
<evidence type="ECO:0000259" key="13">
    <source>
        <dbReference type="Pfam" id="PF23259"/>
    </source>
</evidence>
<feature type="transmembrane region" description="Helical" evidence="10">
    <location>
        <begin position="415"/>
        <end position="437"/>
    </location>
</feature>
<feature type="transmembrane region" description="Helical" evidence="10">
    <location>
        <begin position="129"/>
        <end position="153"/>
    </location>
</feature>
<dbReference type="Pfam" id="PF00999">
    <property type="entry name" value="Na_H_Exchanger"/>
    <property type="match status" value="1"/>
</dbReference>
<keyword evidence="7" id="KW-0406">Ion transport</keyword>
<feature type="transmembrane region" description="Helical" evidence="10">
    <location>
        <begin position="98"/>
        <end position="117"/>
    </location>
</feature>
<dbReference type="EMBL" id="JAYWIO010000006">
    <property type="protein sequence ID" value="KAK7256915.1"/>
    <property type="molecule type" value="Genomic_DNA"/>
</dbReference>
<feature type="transmembrane region" description="Helical" evidence="10">
    <location>
        <begin position="235"/>
        <end position="253"/>
    </location>
</feature>
<feature type="transmembrane region" description="Helical" evidence="10">
    <location>
        <begin position="352"/>
        <end position="378"/>
    </location>
</feature>
<evidence type="ECO:0000256" key="3">
    <source>
        <dbReference type="ARBA" id="ARBA00022538"/>
    </source>
</evidence>
<dbReference type="InterPro" id="IPR050794">
    <property type="entry name" value="CPA2_transporter"/>
</dbReference>
<dbReference type="GO" id="GO:0006813">
    <property type="term" value="P:potassium ion transport"/>
    <property type="evidence" value="ECO:0007669"/>
    <property type="project" value="UniProtKB-KW"/>
</dbReference>
<dbReference type="GO" id="GO:0006885">
    <property type="term" value="P:regulation of pH"/>
    <property type="evidence" value="ECO:0007669"/>
    <property type="project" value="TreeGrafter"/>
</dbReference>
<evidence type="ECO:0000256" key="7">
    <source>
        <dbReference type="ARBA" id="ARBA00023065"/>
    </source>
</evidence>
<keyword evidence="15" id="KW-1185">Reference proteome</keyword>
<feature type="transmembrane region" description="Helical" evidence="10">
    <location>
        <begin position="384"/>
        <end position="403"/>
    </location>
</feature>
<feature type="domain" description="Cation/H+ exchanger transmembrane" evidence="11">
    <location>
        <begin position="49"/>
        <end position="434"/>
    </location>
</feature>
<organism evidence="14 15">
    <name type="scientific">Crotalaria pallida</name>
    <name type="common">Smooth rattlebox</name>
    <name type="synonym">Crotalaria striata</name>
    <dbReference type="NCBI Taxonomy" id="3830"/>
    <lineage>
        <taxon>Eukaryota</taxon>
        <taxon>Viridiplantae</taxon>
        <taxon>Streptophyta</taxon>
        <taxon>Embryophyta</taxon>
        <taxon>Tracheophyta</taxon>
        <taxon>Spermatophyta</taxon>
        <taxon>Magnoliopsida</taxon>
        <taxon>eudicotyledons</taxon>
        <taxon>Gunneridae</taxon>
        <taxon>Pentapetalae</taxon>
        <taxon>rosids</taxon>
        <taxon>fabids</taxon>
        <taxon>Fabales</taxon>
        <taxon>Fabaceae</taxon>
        <taxon>Papilionoideae</taxon>
        <taxon>50 kb inversion clade</taxon>
        <taxon>genistoids sensu lato</taxon>
        <taxon>core genistoids</taxon>
        <taxon>Crotalarieae</taxon>
        <taxon>Crotalaria</taxon>
    </lineage>
</organism>
<evidence type="ECO:0000256" key="4">
    <source>
        <dbReference type="ARBA" id="ARBA00022692"/>
    </source>
</evidence>
<dbReference type="GO" id="GO:0012505">
    <property type="term" value="C:endomembrane system"/>
    <property type="evidence" value="ECO:0007669"/>
    <property type="project" value="TreeGrafter"/>
</dbReference>
<dbReference type="GO" id="GO:1902600">
    <property type="term" value="P:proton transmembrane transport"/>
    <property type="evidence" value="ECO:0007669"/>
    <property type="project" value="InterPro"/>
</dbReference>
<comment type="caution">
    <text evidence="14">The sequence shown here is derived from an EMBL/GenBank/DDBJ whole genome shotgun (WGS) entry which is preliminary data.</text>
</comment>
<keyword evidence="6 10" id="KW-1133">Transmembrane helix</keyword>
<proteinExistence type="inferred from homology"/>